<protein>
    <submittedName>
        <fullName evidence="3 4">Cytochrome c oxidase subunit NDUFA4</fullName>
    </submittedName>
</protein>
<evidence type="ECO:0000313" key="5">
    <source>
        <dbReference type="RefSeq" id="XP_033347085.1"/>
    </source>
</evidence>
<feature type="transmembrane region" description="Helical" evidence="1">
    <location>
        <begin position="20"/>
        <end position="41"/>
    </location>
</feature>
<keyword evidence="2" id="KW-1185">Reference proteome</keyword>
<evidence type="ECO:0000313" key="3">
    <source>
        <dbReference type="RefSeq" id="XP_033347083.1"/>
    </source>
</evidence>
<dbReference type="AlphaFoldDB" id="A0A6J3K1Y3"/>
<dbReference type="RefSeq" id="XP_033347085.1">
    <property type="nucleotide sequence ID" value="XM_033491194.1"/>
</dbReference>
<dbReference type="PANTHER" id="PTHR14256:SF1">
    <property type="entry name" value="GEO09626P1"/>
    <property type="match status" value="1"/>
</dbReference>
<keyword evidence="1" id="KW-0812">Transmembrane</keyword>
<evidence type="ECO:0000313" key="2">
    <source>
        <dbReference type="Proteomes" id="UP000504631"/>
    </source>
</evidence>
<evidence type="ECO:0000313" key="6">
    <source>
        <dbReference type="RefSeq" id="XP_033347086.1"/>
    </source>
</evidence>
<dbReference type="Pfam" id="PF06522">
    <property type="entry name" value="B12D"/>
    <property type="match status" value="1"/>
</dbReference>
<sequence length="83" mass="9803">MAKMQGLSWQTFKKNSMLAPLFFCIGFGALFSSGYLLRLAFRSPDVTWNSRKNPEPWNEYKNKEYKFISVQDRSKYYASPPEY</sequence>
<organism evidence="2 3">
    <name type="scientific">Bombus vosnesenskii</name>
    <dbReference type="NCBI Taxonomy" id="207650"/>
    <lineage>
        <taxon>Eukaryota</taxon>
        <taxon>Metazoa</taxon>
        <taxon>Ecdysozoa</taxon>
        <taxon>Arthropoda</taxon>
        <taxon>Hexapoda</taxon>
        <taxon>Insecta</taxon>
        <taxon>Pterygota</taxon>
        <taxon>Neoptera</taxon>
        <taxon>Endopterygota</taxon>
        <taxon>Hymenoptera</taxon>
        <taxon>Apocrita</taxon>
        <taxon>Aculeata</taxon>
        <taxon>Apoidea</taxon>
        <taxon>Anthophila</taxon>
        <taxon>Apidae</taxon>
        <taxon>Bombus</taxon>
        <taxon>Pyrobombus</taxon>
    </lineage>
</organism>
<dbReference type="GeneID" id="117232058"/>
<name>A0A6J3K1Y3_9HYME</name>
<dbReference type="InterPro" id="IPR010530">
    <property type="entry name" value="B12D"/>
</dbReference>
<accession>A0A6J3K1Y3</accession>
<keyword evidence="1" id="KW-0472">Membrane</keyword>
<dbReference type="KEGG" id="bvk:117232058"/>
<evidence type="ECO:0000256" key="1">
    <source>
        <dbReference type="SAM" id="Phobius"/>
    </source>
</evidence>
<dbReference type="Proteomes" id="UP000504631">
    <property type="component" value="Unplaced"/>
</dbReference>
<proteinExistence type="predicted"/>
<dbReference type="PANTHER" id="PTHR14256">
    <property type="entry name" value="NADH-UBIQUINONE OXIDOREDUCTASE MLRQ SUBUNIT"/>
    <property type="match status" value="1"/>
</dbReference>
<evidence type="ECO:0000313" key="4">
    <source>
        <dbReference type="RefSeq" id="XP_033347084.1"/>
    </source>
</evidence>
<dbReference type="RefSeq" id="XP_033347086.1">
    <property type="nucleotide sequence ID" value="XM_033491195.1"/>
</dbReference>
<gene>
    <name evidence="3 4 5 6" type="primary">LOC117232058</name>
</gene>
<dbReference type="CTD" id="317928"/>
<keyword evidence="1" id="KW-1133">Transmembrane helix</keyword>
<dbReference type="RefSeq" id="XP_033347084.1">
    <property type="nucleotide sequence ID" value="XM_033491193.1"/>
</dbReference>
<reference evidence="3 4" key="1">
    <citation type="submission" date="2025-04" db="UniProtKB">
        <authorList>
            <consortium name="RefSeq"/>
        </authorList>
    </citation>
    <scope>IDENTIFICATION</scope>
    <source>
        <tissue evidence="3 4">Muscle</tissue>
    </source>
</reference>
<dbReference type="RefSeq" id="XP_033347083.1">
    <property type="nucleotide sequence ID" value="XM_033491192.1"/>
</dbReference>